<dbReference type="GO" id="GO:0003700">
    <property type="term" value="F:DNA-binding transcription factor activity"/>
    <property type="evidence" value="ECO:0007669"/>
    <property type="project" value="InterPro"/>
</dbReference>
<dbReference type="InterPro" id="IPR022687">
    <property type="entry name" value="HTH_DTXR"/>
</dbReference>
<dbReference type="InterPro" id="IPR036421">
    <property type="entry name" value="Fe_dep_repressor_sf"/>
</dbReference>
<reference evidence="6 7" key="2">
    <citation type="submission" date="2020-08" db="EMBL/GenBank/DDBJ databases">
        <authorList>
            <person name="Ueki A."/>
            <person name="Tonouchi A."/>
        </authorList>
    </citation>
    <scope>NUCLEOTIDE SEQUENCE [LARGE SCALE GENOMIC DNA]</scope>
    <source>
        <strain evidence="6 7">CTTW</strain>
    </source>
</reference>
<keyword evidence="7" id="KW-1185">Reference proteome</keyword>
<dbReference type="InterPro" id="IPR022689">
    <property type="entry name" value="Iron_dep_repressor"/>
</dbReference>
<evidence type="ECO:0000256" key="1">
    <source>
        <dbReference type="ARBA" id="ARBA00007871"/>
    </source>
</evidence>
<name>A0A7I8DQ65_9FIRM</name>
<keyword evidence="4" id="KW-0804">Transcription</keyword>
<keyword evidence="3" id="KW-0238">DNA-binding</keyword>
<dbReference type="GO" id="GO:0046983">
    <property type="term" value="F:protein dimerization activity"/>
    <property type="evidence" value="ECO:0007669"/>
    <property type="project" value="InterPro"/>
</dbReference>
<keyword evidence="2" id="KW-0805">Transcription regulation</keyword>
<dbReference type="Pfam" id="PF01325">
    <property type="entry name" value="Fe_dep_repress"/>
    <property type="match status" value="1"/>
</dbReference>
<dbReference type="AlphaFoldDB" id="A0A7I8DQ65"/>
<organism evidence="6 7">
    <name type="scientific">Anaerocolumna chitinilytica</name>
    <dbReference type="NCBI Taxonomy" id="1727145"/>
    <lineage>
        <taxon>Bacteria</taxon>
        <taxon>Bacillati</taxon>
        <taxon>Bacillota</taxon>
        <taxon>Clostridia</taxon>
        <taxon>Lachnospirales</taxon>
        <taxon>Lachnospiraceae</taxon>
        <taxon>Anaerocolumna</taxon>
    </lineage>
</organism>
<dbReference type="SUPFAM" id="SSF47979">
    <property type="entry name" value="Iron-dependent repressor protein, dimerization domain"/>
    <property type="match status" value="1"/>
</dbReference>
<dbReference type="PROSITE" id="PS50944">
    <property type="entry name" value="HTH_DTXR"/>
    <property type="match status" value="1"/>
</dbReference>
<dbReference type="InterPro" id="IPR050536">
    <property type="entry name" value="DtxR_MntR_Metal-Reg"/>
</dbReference>
<dbReference type="Pfam" id="PF02742">
    <property type="entry name" value="Fe_dep_repr_C"/>
    <property type="match status" value="1"/>
</dbReference>
<evidence type="ECO:0000313" key="7">
    <source>
        <dbReference type="Proteomes" id="UP000515703"/>
    </source>
</evidence>
<evidence type="ECO:0000256" key="4">
    <source>
        <dbReference type="ARBA" id="ARBA00023163"/>
    </source>
</evidence>
<reference evidence="6 7" key="1">
    <citation type="submission" date="2020-08" db="EMBL/GenBank/DDBJ databases">
        <title>Draft genome sequencing of an Anaerocolumna strain isolated from anoxic soil subjected to BSD treatment.</title>
        <authorList>
            <person name="Uek A."/>
            <person name="Tonouchi A."/>
        </authorList>
    </citation>
    <scope>NUCLEOTIDE SEQUENCE [LARGE SCALE GENOMIC DNA]</scope>
    <source>
        <strain evidence="6 7">CTTW</strain>
    </source>
</reference>
<dbReference type="GO" id="GO:0046914">
    <property type="term" value="F:transition metal ion binding"/>
    <property type="evidence" value="ECO:0007669"/>
    <property type="project" value="InterPro"/>
</dbReference>
<dbReference type="Gene3D" id="1.10.10.10">
    <property type="entry name" value="Winged helix-like DNA-binding domain superfamily/Winged helix DNA-binding domain"/>
    <property type="match status" value="1"/>
</dbReference>
<dbReference type="SUPFAM" id="SSF46785">
    <property type="entry name" value="Winged helix' DNA-binding domain"/>
    <property type="match status" value="1"/>
</dbReference>
<dbReference type="KEGG" id="acht:bsdcttw_22760"/>
<dbReference type="PANTHER" id="PTHR33238">
    <property type="entry name" value="IRON (METAL) DEPENDENT REPRESSOR, DTXR FAMILY"/>
    <property type="match status" value="1"/>
</dbReference>
<protein>
    <submittedName>
        <fullName evidence="6">DtxR family transcriptional regulator</fullName>
    </submittedName>
</protein>
<dbReference type="RefSeq" id="WP_185259506.1">
    <property type="nucleotide sequence ID" value="NZ_AP023368.1"/>
</dbReference>
<evidence type="ECO:0000259" key="5">
    <source>
        <dbReference type="PROSITE" id="PS50944"/>
    </source>
</evidence>
<dbReference type="InterPro" id="IPR036390">
    <property type="entry name" value="WH_DNA-bd_sf"/>
</dbReference>
<accession>A0A7I8DQ65</accession>
<evidence type="ECO:0000313" key="6">
    <source>
        <dbReference type="EMBL" id="BCJ99235.1"/>
    </source>
</evidence>
<comment type="similarity">
    <text evidence="1">Belongs to the DtxR/MntR family.</text>
</comment>
<feature type="domain" description="HTH dtxR-type" evidence="5">
    <location>
        <begin position="1"/>
        <end position="64"/>
    </location>
</feature>
<dbReference type="PANTHER" id="PTHR33238:SF7">
    <property type="entry name" value="IRON-DEPENDENT TRANSCRIPTIONAL REGULATOR"/>
    <property type="match status" value="1"/>
</dbReference>
<dbReference type="Proteomes" id="UP000515703">
    <property type="component" value="Chromosome"/>
</dbReference>
<dbReference type="InterPro" id="IPR036388">
    <property type="entry name" value="WH-like_DNA-bd_sf"/>
</dbReference>
<proteinExistence type="inferred from homology"/>
<evidence type="ECO:0000256" key="2">
    <source>
        <dbReference type="ARBA" id="ARBA00023015"/>
    </source>
</evidence>
<sequence length="120" mass="13610">MQIKESAENYLEMILILKERVGKVRSVDIATEMGFTKPSVSVAMKKLRENGFIQVDENGYITLEEEGYKVAAQIYDRHKTLTELLISIGVNSETAAEDACKIEHVISTESYECIKKCFKK</sequence>
<gene>
    <name evidence="6" type="ORF">bsdcttw_22760</name>
</gene>
<dbReference type="GO" id="GO:0003677">
    <property type="term" value="F:DNA binding"/>
    <property type="evidence" value="ECO:0007669"/>
    <property type="project" value="UniProtKB-KW"/>
</dbReference>
<dbReference type="Gene3D" id="1.10.60.10">
    <property type="entry name" value="Iron dependent repressor, metal binding and dimerisation domain"/>
    <property type="match status" value="1"/>
</dbReference>
<evidence type="ECO:0000256" key="3">
    <source>
        <dbReference type="ARBA" id="ARBA00023125"/>
    </source>
</evidence>
<dbReference type="InterPro" id="IPR001367">
    <property type="entry name" value="Fe_dep_repressor"/>
</dbReference>
<dbReference type="EMBL" id="AP023368">
    <property type="protein sequence ID" value="BCJ99235.1"/>
    <property type="molecule type" value="Genomic_DNA"/>
</dbReference>
<dbReference type="SMART" id="SM00529">
    <property type="entry name" value="HTH_DTXR"/>
    <property type="match status" value="1"/>
</dbReference>